<sequence>MGSRVVDNCPDKATATSNFVYVSEADELGGYKYVESTGFVFGLRAHALVPDGSVALNGVQRRILRVAAKDGLELRPYRPPKDLPFVAMVYAKVTGVLDKVRPAEVQSEELINRLLKFKGQILTKNQHVAFDLDSGGNYKLMIEQLLIDVEGKSLDTPRGFLAENTAFIFTNDGSSPITIAGQKGYASSQIFKTKTISFESLGIGGLDKQFEAIFRRAFASRVFPASITQRLGIKHVKGILLYGPPGTGKTLIARQIGKMLNGKEPKIVNGPEVLNKFVGQSEENIRNLFADADAEFKAKGDASALHIIIFDEIDAICKQRGSVRDGSGVHDTVVNQLLTKIDGVDSLNNILLIGMTNRKDMLDEALLRPGRLEVLIEIGLPDEKGRLQIFKIHTSKMSENAFLAQGVDLERLAEITKNFSGAEIEGLVKDAAAYALNRNINFDDLHAPLEEENIKVTMHDFEKAFEEVKPAFGASTEALESYRTHGIIPCGEAFDHLRETLTTLVQQSMGLAEVFNVSLHVPSLRVDEMVKVLRHLDCFSVMDIPQAVDLLTSISSKVVPMKKLLLWLEMARQDVPEGQKIPLARWEQALRDLS</sequence>
<dbReference type="Gene3D" id="2.40.40.20">
    <property type="match status" value="1"/>
</dbReference>
<dbReference type="EMBL" id="PGGS01000585">
    <property type="protein sequence ID" value="PNH02861.1"/>
    <property type="molecule type" value="Genomic_DNA"/>
</dbReference>
<dbReference type="InterPro" id="IPR009010">
    <property type="entry name" value="Asp_de-COase-like_dom_sf"/>
</dbReference>
<dbReference type="SMART" id="SM00382">
    <property type="entry name" value="AAA"/>
    <property type="match status" value="1"/>
</dbReference>
<dbReference type="InterPro" id="IPR039812">
    <property type="entry name" value="Vesicle-fus_ATPase"/>
</dbReference>
<dbReference type="GO" id="GO:0035494">
    <property type="term" value="P:SNARE complex disassembly"/>
    <property type="evidence" value="ECO:0007669"/>
    <property type="project" value="InterPro"/>
</dbReference>
<evidence type="ECO:0000256" key="2">
    <source>
        <dbReference type="ARBA" id="ARBA00022448"/>
    </source>
</evidence>
<evidence type="ECO:0000256" key="7">
    <source>
        <dbReference type="RuleBase" id="RU367045"/>
    </source>
</evidence>
<dbReference type="GO" id="GO:0005795">
    <property type="term" value="C:Golgi stack"/>
    <property type="evidence" value="ECO:0007669"/>
    <property type="project" value="TreeGrafter"/>
</dbReference>
<comment type="function">
    <text evidence="7">Required for vesicle-mediated transport. Catalyzes the fusion of transport vesicles within the Golgi cisternae. Is also required for transport from the endoplasmic reticulum to the Golgi stack. Seems to function as a fusion protein required for the delivery of cargo proteins to all compartments of the Golgi stack independent of vesicle origin.</text>
</comment>
<dbReference type="Gene3D" id="1.10.8.60">
    <property type="match status" value="1"/>
</dbReference>
<comment type="cofactor">
    <cofactor evidence="7">
        <name>Mg(2+)</name>
        <dbReference type="ChEBI" id="CHEBI:18420"/>
    </cofactor>
    <text evidence="7">Binds 1 Mg(2+) ion per subunit.</text>
</comment>
<dbReference type="FunFam" id="3.40.50.300:FF:000187">
    <property type="entry name" value="Vesicular-fusion ATPase SEC18"/>
    <property type="match status" value="1"/>
</dbReference>
<organism evidence="9 10">
    <name type="scientific">Tetrabaena socialis</name>
    <dbReference type="NCBI Taxonomy" id="47790"/>
    <lineage>
        <taxon>Eukaryota</taxon>
        <taxon>Viridiplantae</taxon>
        <taxon>Chlorophyta</taxon>
        <taxon>core chlorophytes</taxon>
        <taxon>Chlorophyceae</taxon>
        <taxon>CS clade</taxon>
        <taxon>Chlamydomonadales</taxon>
        <taxon>Tetrabaenaceae</taxon>
        <taxon>Tetrabaena</taxon>
    </lineage>
</organism>
<reference evidence="9 10" key="1">
    <citation type="journal article" date="2017" name="Mol. Biol. Evol.">
        <title>The 4-celled Tetrabaena socialis nuclear genome reveals the essential components for genetic control of cell number at the origin of multicellularity in the volvocine lineage.</title>
        <authorList>
            <person name="Featherston J."/>
            <person name="Arakaki Y."/>
            <person name="Hanschen E.R."/>
            <person name="Ferris P.J."/>
            <person name="Michod R.E."/>
            <person name="Olson B.J.S.C."/>
            <person name="Nozaki H."/>
            <person name="Durand P.M."/>
        </authorList>
    </citation>
    <scope>NUCLEOTIDE SEQUENCE [LARGE SCALE GENOMIC DNA]</scope>
    <source>
        <strain evidence="9 10">NIES-571</strain>
    </source>
</reference>
<evidence type="ECO:0000256" key="4">
    <source>
        <dbReference type="ARBA" id="ARBA00022840"/>
    </source>
</evidence>
<keyword evidence="2 7" id="KW-0813">Transport</keyword>
<keyword evidence="7" id="KW-0378">Hydrolase</keyword>
<keyword evidence="7" id="KW-0479">Metal-binding</keyword>
<dbReference type="EC" id="3.6.4.6" evidence="7"/>
<name>A0A2J7ZRF8_9CHLO</name>
<keyword evidence="4 6" id="KW-0067">ATP-binding</keyword>
<dbReference type="GO" id="GO:0006891">
    <property type="term" value="P:intra-Golgi vesicle-mediated transport"/>
    <property type="evidence" value="ECO:0007669"/>
    <property type="project" value="TreeGrafter"/>
</dbReference>
<keyword evidence="7" id="KW-0931">ER-Golgi transport</keyword>
<dbReference type="AlphaFoldDB" id="A0A2J7ZRF8"/>
<evidence type="ECO:0000256" key="1">
    <source>
        <dbReference type="ARBA" id="ARBA00006914"/>
    </source>
</evidence>
<evidence type="ECO:0000256" key="5">
    <source>
        <dbReference type="ARBA" id="ARBA00022927"/>
    </source>
</evidence>
<dbReference type="InterPro" id="IPR003593">
    <property type="entry name" value="AAA+_ATPase"/>
</dbReference>
<dbReference type="GO" id="GO:0046872">
    <property type="term" value="F:metal ion binding"/>
    <property type="evidence" value="ECO:0007669"/>
    <property type="project" value="UniProtKB-UniRule"/>
</dbReference>
<dbReference type="InterPro" id="IPR041569">
    <property type="entry name" value="AAA_lid_3"/>
</dbReference>
<dbReference type="Gene3D" id="3.40.50.300">
    <property type="entry name" value="P-loop containing nucleotide triphosphate hydrolases"/>
    <property type="match status" value="1"/>
</dbReference>
<dbReference type="InterPro" id="IPR003960">
    <property type="entry name" value="ATPase_AAA_CS"/>
</dbReference>
<dbReference type="SUPFAM" id="SSF50692">
    <property type="entry name" value="ADC-like"/>
    <property type="match status" value="1"/>
</dbReference>
<dbReference type="Pfam" id="PF00004">
    <property type="entry name" value="AAA"/>
    <property type="match status" value="1"/>
</dbReference>
<evidence type="ECO:0000259" key="8">
    <source>
        <dbReference type="SMART" id="SM00382"/>
    </source>
</evidence>
<dbReference type="Proteomes" id="UP000236333">
    <property type="component" value="Unassembled WGS sequence"/>
</dbReference>
<keyword evidence="7" id="KW-0963">Cytoplasm</keyword>
<dbReference type="InterPro" id="IPR027417">
    <property type="entry name" value="P-loop_NTPase"/>
</dbReference>
<dbReference type="SUPFAM" id="SSF52540">
    <property type="entry name" value="P-loop containing nucleoside triphosphate hydrolases"/>
    <property type="match status" value="1"/>
</dbReference>
<gene>
    <name evidence="9" type="ORF">TSOC_011126</name>
</gene>
<keyword evidence="7" id="KW-0460">Magnesium</keyword>
<dbReference type="GO" id="GO:0005524">
    <property type="term" value="F:ATP binding"/>
    <property type="evidence" value="ECO:0007669"/>
    <property type="project" value="UniProtKB-UniRule"/>
</dbReference>
<dbReference type="GO" id="GO:0016887">
    <property type="term" value="F:ATP hydrolysis activity"/>
    <property type="evidence" value="ECO:0007669"/>
    <property type="project" value="InterPro"/>
</dbReference>
<protein>
    <recommendedName>
        <fullName evidence="7">Vesicle-fusing ATPase</fullName>
        <ecNumber evidence="7">3.6.4.6</ecNumber>
    </recommendedName>
</protein>
<feature type="domain" description="AAA+ ATPase" evidence="8">
    <location>
        <begin position="235"/>
        <end position="382"/>
    </location>
</feature>
<evidence type="ECO:0000256" key="6">
    <source>
        <dbReference type="RuleBase" id="RU003651"/>
    </source>
</evidence>
<accession>A0A2J7ZRF8</accession>
<dbReference type="PANTHER" id="PTHR23078">
    <property type="entry name" value="VESICULAR-FUSION PROTEIN NSF"/>
    <property type="match status" value="1"/>
</dbReference>
<dbReference type="OrthoDB" id="9982946at2759"/>
<dbReference type="GO" id="GO:0043001">
    <property type="term" value="P:Golgi to plasma membrane protein transport"/>
    <property type="evidence" value="ECO:0007669"/>
    <property type="project" value="TreeGrafter"/>
</dbReference>
<evidence type="ECO:0000313" key="9">
    <source>
        <dbReference type="EMBL" id="PNH02861.1"/>
    </source>
</evidence>
<dbReference type="PROSITE" id="PS00674">
    <property type="entry name" value="AAA"/>
    <property type="match status" value="1"/>
</dbReference>
<dbReference type="FunFam" id="1.10.8.60:FF:000115">
    <property type="entry name" value="N-ethylmaleimide-sensitive fusion protein, putative"/>
    <property type="match status" value="1"/>
</dbReference>
<comment type="caution">
    <text evidence="9">The sequence shown here is derived from an EMBL/GenBank/DDBJ whole genome shotgun (WGS) entry which is preliminary data.</text>
</comment>
<comment type="similarity">
    <text evidence="1 6">Belongs to the AAA ATPase family.</text>
</comment>
<comment type="catalytic activity">
    <reaction evidence="7">
        <text>ATP + H2O = ADP + phosphate + H(+)</text>
        <dbReference type="Rhea" id="RHEA:13065"/>
        <dbReference type="ChEBI" id="CHEBI:15377"/>
        <dbReference type="ChEBI" id="CHEBI:15378"/>
        <dbReference type="ChEBI" id="CHEBI:30616"/>
        <dbReference type="ChEBI" id="CHEBI:43474"/>
        <dbReference type="ChEBI" id="CHEBI:456216"/>
        <dbReference type="EC" id="3.6.4.6"/>
    </reaction>
</comment>
<evidence type="ECO:0000256" key="3">
    <source>
        <dbReference type="ARBA" id="ARBA00022741"/>
    </source>
</evidence>
<keyword evidence="10" id="KW-1185">Reference proteome</keyword>
<comment type="subcellular location">
    <subcellularLocation>
        <location evidence="7">Cytoplasm</location>
    </subcellularLocation>
</comment>
<dbReference type="Pfam" id="PF17862">
    <property type="entry name" value="AAA_lid_3"/>
    <property type="match status" value="1"/>
</dbReference>
<dbReference type="CDD" id="cd19504">
    <property type="entry name" value="RecA-like_NSF-SEC18_r1-like"/>
    <property type="match status" value="1"/>
</dbReference>
<evidence type="ECO:0000313" key="10">
    <source>
        <dbReference type="Proteomes" id="UP000236333"/>
    </source>
</evidence>
<keyword evidence="5 7" id="KW-0653">Protein transport</keyword>
<dbReference type="SUPFAM" id="SSF54585">
    <property type="entry name" value="Cdc48 domain 2-like"/>
    <property type="match status" value="1"/>
</dbReference>
<proteinExistence type="inferred from homology"/>
<keyword evidence="3 6" id="KW-0547">Nucleotide-binding</keyword>
<dbReference type="PANTHER" id="PTHR23078:SF3">
    <property type="entry name" value="VESICLE-FUSING ATPASE"/>
    <property type="match status" value="1"/>
</dbReference>
<dbReference type="InterPro" id="IPR003959">
    <property type="entry name" value="ATPase_AAA_core"/>
</dbReference>
<dbReference type="InterPro" id="IPR029067">
    <property type="entry name" value="CDC48_domain_2-like_sf"/>
</dbReference>